<dbReference type="Proteomes" id="UP000249638">
    <property type="component" value="Unassembled WGS sequence"/>
</dbReference>
<comment type="similarity">
    <text evidence="1 2">Belongs to the short-chain dehydrogenases/reductases (SDR) family.</text>
</comment>
<gene>
    <name evidence="4" type="ORF">C7416_102148</name>
</gene>
<protein>
    <submittedName>
        <fullName evidence="4">Short-subunit dehydrogenase</fullName>
    </submittedName>
</protein>
<dbReference type="EMBL" id="QKZN01000002">
    <property type="protein sequence ID" value="PZX31988.1"/>
    <property type="molecule type" value="Genomic_DNA"/>
</dbReference>
<dbReference type="PANTHER" id="PTHR42879:SF2">
    <property type="entry name" value="3-OXOACYL-[ACYL-CARRIER-PROTEIN] REDUCTASE FABG"/>
    <property type="match status" value="1"/>
</dbReference>
<organism evidence="4 5">
    <name type="scientific">Cupriavidus phytorum</name>
    <dbReference type="NCBI Taxonomy" id="3024399"/>
    <lineage>
        <taxon>Bacteria</taxon>
        <taxon>Pseudomonadati</taxon>
        <taxon>Pseudomonadota</taxon>
        <taxon>Betaproteobacteria</taxon>
        <taxon>Burkholderiales</taxon>
        <taxon>Burkholderiaceae</taxon>
        <taxon>Cupriavidus</taxon>
    </lineage>
</organism>
<dbReference type="NCBIfam" id="NF009466">
    <property type="entry name" value="PRK12826.1-2"/>
    <property type="match status" value="1"/>
</dbReference>
<dbReference type="InterPro" id="IPR020904">
    <property type="entry name" value="Sc_DH/Rdtase_CS"/>
</dbReference>
<dbReference type="InterPro" id="IPR050259">
    <property type="entry name" value="SDR"/>
</dbReference>
<dbReference type="AlphaFoldDB" id="A0A2W7P7C1"/>
<dbReference type="InterPro" id="IPR002347">
    <property type="entry name" value="SDR_fam"/>
</dbReference>
<dbReference type="CDD" id="cd05233">
    <property type="entry name" value="SDR_c"/>
    <property type="match status" value="1"/>
</dbReference>
<dbReference type="InterPro" id="IPR036291">
    <property type="entry name" value="NAD(P)-bd_dom_sf"/>
</dbReference>
<keyword evidence="5" id="KW-1185">Reference proteome</keyword>
<dbReference type="FunFam" id="3.40.50.720:FF:000084">
    <property type="entry name" value="Short-chain dehydrogenase reductase"/>
    <property type="match status" value="1"/>
</dbReference>
<name>A0A2W7P7C1_9BURK</name>
<evidence type="ECO:0000256" key="2">
    <source>
        <dbReference type="RuleBase" id="RU000363"/>
    </source>
</evidence>
<dbReference type="PRINTS" id="PR00081">
    <property type="entry name" value="GDHRDH"/>
</dbReference>
<dbReference type="PROSITE" id="PS00061">
    <property type="entry name" value="ADH_SHORT"/>
    <property type="match status" value="1"/>
</dbReference>
<dbReference type="Gene3D" id="3.40.50.720">
    <property type="entry name" value="NAD(P)-binding Rossmann-like Domain"/>
    <property type="match status" value="1"/>
</dbReference>
<proteinExistence type="inferred from homology"/>
<dbReference type="GO" id="GO:0032787">
    <property type="term" value="P:monocarboxylic acid metabolic process"/>
    <property type="evidence" value="ECO:0007669"/>
    <property type="project" value="UniProtKB-ARBA"/>
</dbReference>
<evidence type="ECO:0000256" key="1">
    <source>
        <dbReference type="ARBA" id="ARBA00006484"/>
    </source>
</evidence>
<dbReference type="Pfam" id="PF00106">
    <property type="entry name" value="adh_short"/>
    <property type="match status" value="1"/>
</dbReference>
<dbReference type="SUPFAM" id="SSF51735">
    <property type="entry name" value="NAD(P)-binding Rossmann-fold domains"/>
    <property type="match status" value="1"/>
</dbReference>
<dbReference type="PANTHER" id="PTHR42879">
    <property type="entry name" value="3-OXOACYL-(ACYL-CARRIER-PROTEIN) REDUCTASE"/>
    <property type="match status" value="1"/>
</dbReference>
<dbReference type="InterPro" id="IPR057326">
    <property type="entry name" value="KR_dom"/>
</dbReference>
<sequence>MTGSTATLAGRHALVTGGGRGIGAAIARRLLADGASVTLLGRDAGTLQATVQALRAQAPAGAMVSFVTADIADAGSVARAFAAATEQAGPVAMLVNNAGQAHSAPFLKTDAELWQRMLDVNLTGTFLCTQAALPAMLDAGWGRIVNVASTAGLIGYGYVSAYCAAKHGVIGLTRALALETAARGVTVNAVCPGYTETDIVRDAVANIVGKTGRSEEQARAELAARNPQRRLVQPDEVADAVAWLCQPSAAAITGQAIPVAGGEVMAG</sequence>
<dbReference type="SMART" id="SM00822">
    <property type="entry name" value="PKS_KR"/>
    <property type="match status" value="1"/>
</dbReference>
<dbReference type="PRINTS" id="PR00080">
    <property type="entry name" value="SDRFAMILY"/>
</dbReference>
<feature type="domain" description="Ketoreductase" evidence="3">
    <location>
        <begin position="11"/>
        <end position="184"/>
    </location>
</feature>
<evidence type="ECO:0000313" key="5">
    <source>
        <dbReference type="Proteomes" id="UP000249638"/>
    </source>
</evidence>
<accession>A0A2W7P7C1</accession>
<reference evidence="4" key="1">
    <citation type="submission" date="2018-06" db="EMBL/GenBank/DDBJ databases">
        <title>Genomic Encyclopedia of Type Strains, Phase IV (KMG-V): Genome sequencing to study the core and pangenomes of soil and plant-associated prokaryotes.</title>
        <authorList>
            <person name="Whitman W."/>
        </authorList>
    </citation>
    <scope>NUCLEOTIDE SEQUENCE [LARGE SCALE GENOMIC DNA]</scope>
    <source>
        <strain evidence="4">MLR2-44</strain>
    </source>
</reference>
<comment type="caution">
    <text evidence="4">The sequence shown here is derived from an EMBL/GenBank/DDBJ whole genome shotgun (WGS) entry which is preliminary data.</text>
</comment>
<evidence type="ECO:0000313" key="4">
    <source>
        <dbReference type="EMBL" id="PZX31988.1"/>
    </source>
</evidence>
<evidence type="ECO:0000259" key="3">
    <source>
        <dbReference type="SMART" id="SM00822"/>
    </source>
</evidence>